<evidence type="ECO:0000313" key="2">
    <source>
        <dbReference type="Proteomes" id="UP001217476"/>
    </source>
</evidence>
<dbReference type="EMBL" id="CP119312">
    <property type="protein sequence ID" value="WEK03370.1"/>
    <property type="molecule type" value="Genomic_DNA"/>
</dbReference>
<proteinExistence type="predicted"/>
<accession>A0AAJ5VSL0</accession>
<protein>
    <submittedName>
        <fullName evidence="1">Uncharacterized protein</fullName>
    </submittedName>
</protein>
<gene>
    <name evidence="1" type="ORF">P0Y65_14355</name>
</gene>
<dbReference type="Proteomes" id="UP001217476">
    <property type="component" value="Chromosome"/>
</dbReference>
<name>A0AAJ5VSL0_9HYPH</name>
<evidence type="ECO:0000313" key="1">
    <source>
        <dbReference type="EMBL" id="WEK03370.1"/>
    </source>
</evidence>
<organism evidence="1 2">
    <name type="scientific">Candidatus Devosia phytovorans</name>
    <dbReference type="NCBI Taxonomy" id="3121372"/>
    <lineage>
        <taxon>Bacteria</taxon>
        <taxon>Pseudomonadati</taxon>
        <taxon>Pseudomonadota</taxon>
        <taxon>Alphaproteobacteria</taxon>
        <taxon>Hyphomicrobiales</taxon>
        <taxon>Devosiaceae</taxon>
        <taxon>Devosia</taxon>
    </lineage>
</organism>
<dbReference type="AlphaFoldDB" id="A0AAJ5VSL0"/>
<sequence length="77" mass="8859">MSEMLELDYDMQPLSEYALTTWTRMTDEGVAPLDSLALIEAQLQRRQCLRPSRDSEQALRLVGKWRALVGQARAKLH</sequence>
<reference evidence="1" key="1">
    <citation type="submission" date="2023-03" db="EMBL/GenBank/DDBJ databases">
        <title>Andean soil-derived lignocellulolytic bacterial consortium as a source of novel taxa and putative plastic-active enzymes.</title>
        <authorList>
            <person name="Diaz-Garcia L."/>
            <person name="Chuvochina M."/>
            <person name="Feuerriegel G."/>
            <person name="Bunk B."/>
            <person name="Sproer C."/>
            <person name="Streit W.R."/>
            <person name="Rodriguez L.M."/>
            <person name="Overmann J."/>
            <person name="Jimenez D.J."/>
        </authorList>
    </citation>
    <scope>NUCLEOTIDE SEQUENCE</scope>
    <source>
        <strain evidence="1">MAG 4196</strain>
    </source>
</reference>